<dbReference type="Proteomes" id="UP001595976">
    <property type="component" value="Unassembled WGS sequence"/>
</dbReference>
<evidence type="ECO:0000259" key="5">
    <source>
        <dbReference type="Pfam" id="PF00174"/>
    </source>
</evidence>
<keyword evidence="2" id="KW-0500">Molybdenum</keyword>
<evidence type="ECO:0000313" key="8">
    <source>
        <dbReference type="Proteomes" id="UP001595976"/>
    </source>
</evidence>
<dbReference type="CDD" id="cd02110">
    <property type="entry name" value="SO_family_Moco_dimer"/>
    <property type="match status" value="1"/>
</dbReference>
<dbReference type="Pfam" id="PF03404">
    <property type="entry name" value="Mo-co_dimer"/>
    <property type="match status" value="1"/>
</dbReference>
<evidence type="ECO:0000256" key="4">
    <source>
        <dbReference type="ARBA" id="ARBA00023002"/>
    </source>
</evidence>
<comment type="caution">
    <text evidence="7">The sequence shown here is derived from an EMBL/GenBank/DDBJ whole genome shotgun (WGS) entry which is preliminary data.</text>
</comment>
<dbReference type="PANTHER" id="PTHR19372">
    <property type="entry name" value="SULFITE REDUCTASE"/>
    <property type="match status" value="1"/>
</dbReference>
<evidence type="ECO:0000256" key="2">
    <source>
        <dbReference type="ARBA" id="ARBA00022505"/>
    </source>
</evidence>
<protein>
    <submittedName>
        <fullName evidence="7">Sulfite oxidase</fullName>
    </submittedName>
</protein>
<feature type="domain" description="Moybdenum cofactor oxidoreductase dimerisation" evidence="6">
    <location>
        <begin position="250"/>
        <end position="363"/>
    </location>
</feature>
<dbReference type="InterPro" id="IPR014756">
    <property type="entry name" value="Ig_E-set"/>
</dbReference>
<dbReference type="Gene3D" id="3.90.420.10">
    <property type="entry name" value="Oxidoreductase, molybdopterin-binding domain"/>
    <property type="match status" value="1"/>
</dbReference>
<evidence type="ECO:0000256" key="1">
    <source>
        <dbReference type="ARBA" id="ARBA00001924"/>
    </source>
</evidence>
<dbReference type="SUPFAM" id="SSF81296">
    <property type="entry name" value="E set domains"/>
    <property type="match status" value="1"/>
</dbReference>
<dbReference type="Gene3D" id="2.60.40.650">
    <property type="match status" value="1"/>
</dbReference>
<dbReference type="RefSeq" id="WP_260347712.1">
    <property type="nucleotide sequence ID" value="NZ_JAOAOS010000001.1"/>
</dbReference>
<name>A0ABW0EYY5_9HYPH</name>
<dbReference type="InterPro" id="IPR005066">
    <property type="entry name" value="MoCF_OxRdtse_dimer"/>
</dbReference>
<keyword evidence="4" id="KW-0560">Oxidoreductase</keyword>
<dbReference type="InterPro" id="IPR008335">
    <property type="entry name" value="Mopterin_OxRdtase_euk"/>
</dbReference>
<dbReference type="InterPro" id="IPR036374">
    <property type="entry name" value="OxRdtase_Mopterin-bd_sf"/>
</dbReference>
<proteinExistence type="predicted"/>
<dbReference type="Pfam" id="PF00174">
    <property type="entry name" value="Oxidored_molyb"/>
    <property type="match status" value="1"/>
</dbReference>
<feature type="domain" description="Oxidoreductase molybdopterin-binding" evidence="5">
    <location>
        <begin position="51"/>
        <end position="222"/>
    </location>
</feature>
<organism evidence="7 8">
    <name type="scientific">Bosea minatitlanensis</name>
    <dbReference type="NCBI Taxonomy" id="128782"/>
    <lineage>
        <taxon>Bacteria</taxon>
        <taxon>Pseudomonadati</taxon>
        <taxon>Pseudomonadota</taxon>
        <taxon>Alphaproteobacteria</taxon>
        <taxon>Hyphomicrobiales</taxon>
        <taxon>Boseaceae</taxon>
        <taxon>Bosea</taxon>
    </lineage>
</organism>
<dbReference type="PRINTS" id="PR00407">
    <property type="entry name" value="EUMOPTERIN"/>
</dbReference>
<dbReference type="InterPro" id="IPR000572">
    <property type="entry name" value="OxRdtase_Mopterin-bd_dom"/>
</dbReference>
<keyword evidence="8" id="KW-1185">Reference proteome</keyword>
<evidence type="ECO:0000313" key="7">
    <source>
        <dbReference type="EMBL" id="MFC5292132.1"/>
    </source>
</evidence>
<dbReference type="SUPFAM" id="SSF56524">
    <property type="entry name" value="Oxidoreductase molybdopterin-binding domain"/>
    <property type="match status" value="1"/>
</dbReference>
<sequence length="372" mass="40038">MPRRLVELPLLRSLKPGLHVHDEEALNAEPSLDLLDEAITPLGAFFIRNNGALPEIVDAGAWTLTIDGEVERPAVWSLAALRETFETVTQTAVLECAGNGRSQFSPATDGLQWRLGAVGCARWTGVRLADVLRHAGVKPGAVYTGHHAPDRQIGKPEKAALSRGLPIAKALAPETLIAFGMNGEPLPRLHGGPLRIVAPGYPGSAWQKWLDRISLRAQEHDGEKMRGTDYRMPIRPLRPGEALDPADFAVITDMPVKSLITRPADGFTVAAGETVTVAGFAWSGAVPLAGLELSCDGGRSWRAVALEPGEGPYAWRRFEARLPAGQPGTLTVMARAHDAAGNRQPLEMPWNPRGYCNNQVQRVSGRVVARAG</sequence>
<keyword evidence="3" id="KW-0479">Metal-binding</keyword>
<dbReference type="EMBL" id="JBHSLI010000001">
    <property type="protein sequence ID" value="MFC5292132.1"/>
    <property type="molecule type" value="Genomic_DNA"/>
</dbReference>
<accession>A0ABW0EYY5</accession>
<dbReference type="PANTHER" id="PTHR19372:SF7">
    <property type="entry name" value="SULFITE OXIDASE, MITOCHONDRIAL"/>
    <property type="match status" value="1"/>
</dbReference>
<evidence type="ECO:0000259" key="6">
    <source>
        <dbReference type="Pfam" id="PF03404"/>
    </source>
</evidence>
<gene>
    <name evidence="7" type="ORF">ACFPK2_03915</name>
</gene>
<comment type="cofactor">
    <cofactor evidence="1">
        <name>Mo-molybdopterin</name>
        <dbReference type="ChEBI" id="CHEBI:71302"/>
    </cofactor>
</comment>
<evidence type="ECO:0000256" key="3">
    <source>
        <dbReference type="ARBA" id="ARBA00022723"/>
    </source>
</evidence>
<reference evidence="8" key="1">
    <citation type="journal article" date="2019" name="Int. J. Syst. Evol. Microbiol.">
        <title>The Global Catalogue of Microorganisms (GCM) 10K type strain sequencing project: providing services to taxonomists for standard genome sequencing and annotation.</title>
        <authorList>
            <consortium name="The Broad Institute Genomics Platform"/>
            <consortium name="The Broad Institute Genome Sequencing Center for Infectious Disease"/>
            <person name="Wu L."/>
            <person name="Ma J."/>
        </authorList>
    </citation>
    <scope>NUCLEOTIDE SEQUENCE [LARGE SCALE GENOMIC DNA]</scope>
    <source>
        <strain evidence="8">CGMCC 1.15643</strain>
    </source>
</reference>